<evidence type="ECO:0000256" key="7">
    <source>
        <dbReference type="ARBA" id="ARBA00052442"/>
    </source>
</evidence>
<dbReference type="Pfam" id="PF00109">
    <property type="entry name" value="ketoacyl-synt"/>
    <property type="match status" value="2"/>
</dbReference>
<evidence type="ECO:0000256" key="9">
    <source>
        <dbReference type="ARBA" id="ARBA00060622"/>
    </source>
</evidence>
<feature type="domain" description="Ketosynthase family 3 (KS3)" evidence="14">
    <location>
        <begin position="1674"/>
        <end position="2091"/>
    </location>
</feature>
<dbReference type="Pfam" id="PF16197">
    <property type="entry name" value="KAsynt_C_assoc"/>
    <property type="match status" value="2"/>
</dbReference>
<dbReference type="SMART" id="SM01294">
    <property type="entry name" value="PKS_PP_betabranch"/>
    <property type="match status" value="1"/>
</dbReference>
<dbReference type="EC" id="2.3.1.94" evidence="11"/>
<feature type="domain" description="PKS/mFAS DH" evidence="15">
    <location>
        <begin position="887"/>
        <end position="1160"/>
    </location>
</feature>
<dbReference type="Pfam" id="PF21089">
    <property type="entry name" value="PKS_DH_N"/>
    <property type="match status" value="2"/>
</dbReference>
<dbReference type="InterPro" id="IPR057326">
    <property type="entry name" value="KR_dom"/>
</dbReference>
<dbReference type="Gene3D" id="3.30.70.3290">
    <property type="match status" value="2"/>
</dbReference>
<dbReference type="InterPro" id="IPR049900">
    <property type="entry name" value="PKS_mFAS_DH"/>
</dbReference>
<dbReference type="OrthoDB" id="9778690at2"/>
<dbReference type="InterPro" id="IPR001031">
    <property type="entry name" value="Thioesterase"/>
</dbReference>
<dbReference type="InterPro" id="IPR055123">
    <property type="entry name" value="SpnB-like_Rossmann"/>
</dbReference>
<dbReference type="Pfam" id="PF22953">
    <property type="entry name" value="SpnB_Rossmann"/>
    <property type="match status" value="2"/>
</dbReference>
<evidence type="ECO:0000256" key="11">
    <source>
        <dbReference type="ARBA" id="ARBA00066981"/>
    </source>
</evidence>
<dbReference type="PROSITE" id="PS00012">
    <property type="entry name" value="PHOSPHOPANTETHEINE"/>
    <property type="match status" value="2"/>
</dbReference>
<dbReference type="Gene3D" id="1.10.1200.10">
    <property type="entry name" value="ACP-like"/>
    <property type="match status" value="2"/>
</dbReference>
<evidence type="ECO:0000256" key="8">
    <source>
        <dbReference type="ARBA" id="ARBA00060158"/>
    </source>
</evidence>
<dbReference type="SUPFAM" id="SSF47336">
    <property type="entry name" value="ACP-like"/>
    <property type="match status" value="1"/>
</dbReference>
<evidence type="ECO:0000256" key="10">
    <source>
        <dbReference type="ARBA" id="ARBA00063272"/>
    </source>
</evidence>
<evidence type="ECO:0000256" key="2">
    <source>
        <dbReference type="ARBA" id="ARBA00022553"/>
    </source>
</evidence>
<evidence type="ECO:0000259" key="15">
    <source>
        <dbReference type="PROSITE" id="PS52019"/>
    </source>
</evidence>
<dbReference type="SMART" id="SM00822">
    <property type="entry name" value="PKS_KR"/>
    <property type="match status" value="2"/>
</dbReference>
<dbReference type="InterPro" id="IPR042104">
    <property type="entry name" value="PKS_dehydratase_sf"/>
</dbReference>
<sequence>MGNPDEKLVAALRAALKESDRLRTTNRKLAAAAREPIAIVAMSCRYPGGVGSPEDLWRLVADGVDAVSSFPVNRGWDTAAVFDPTGERPGTSYTDQGGFLHTAGEFDPAFFGISPNEALIMDPQQRLLLEASWEAFERAGIDPAGLKGSNTGVFAGMMYHDYVHNNATGSIASGRVSYVFGFEGPSITVDTACSSSLVTLHLAAQALRSGECSLALAGGVAVMSTPEVFVEFSRQRGLARDGRCKSFSGSTDGTGWSEGVGMLLLEKLSDAKRNGHPILAVVRGSAINQDGASNGLTAPNGPSQRRVIKAALANAGLSSADIDLIEAHGTGTTLGDPIEAQALLSTYGQERPADRPVWLGSLKSNIGHSQAAAGVGGIIKVVQAIRNGVLPKTLHVTEPTPQVDWTEGAVELLTESRPWPSTEGPRRGAVSSFGLSGTNAHVIIEQAPAIEDEPVEVTATLPRIPWLLSAKTPEALSAQASRLLDAPGDALDIAYSLATTRVPFEHRACVVGSQKEELLTGLTGFTKNAVRKGKTAFLFTGQGAQRIGMARDLHAAYPVFAAAFDAALAELDQHLDRPLRAVIWGEDAELLSQTQYTQTSLFAIEVALYRLVESWGVKPDFLAGHSIGEIAAAHVAGVLSLADAAKLVAARGRLMQALPSGGAMIAIQATEDEVRPHLTERVDIAAVNGPRSVVISGDAEAAQAVADQFADRKSTRLKVSHAFHSVLMEPMLDDFRAVAAGLTYNQPSIPIVSGELADVTTPVYWVNHVRDAVRFADSVSFLEAQGVSKFLELGPDAILAGMAQEIVPERPVIPVLRRNRDEATTALAALGQLWAAGYPVDWAEFFAGTGAKKIDLPTYAFQHELYWLTDEREGGDASTFGLTAADHPLLGATLSLADPDTTVLTGRLSLGTHGWIADHDVLGSVLVPGTGFVEMAIRAGDQVGCDVVDELTLQAPLVLPEHGAVAVQVVVGSVDNTGRRPIGIFSRAEGSDDPWLQHAQGLLATGAAPPAVLTAWPPPGATAIDVEGAYALLVERGYGYGPVFQGLKAAWTSGEEIFAEVALPESAHGDAAKFGLHPALLDAAMHVALIDDGSGTSESTVLPFAWTGVALHAAGASALRVRIAPNGQDNVTVAVADTTGSPVLTIGALVSRPVSAEQLAQRDESLWGVAWQPIPTPEPVAAPNFYEVPSTEGDVLAAVRATTHQVLDVLQQEHDGPLVILTRGAVGDEPELAQAPVWGLVRAAQAENPGRFVLADTDDSIDTADAVALAAGAGEPEVRVRDGKLEVPRLTKVAIPDESTDFGDGTVLVTGGTGGLGGVVAKHLVAARGVRKLVLTSRRGLAAPGAAELAEELTTLGAEVTVAACDAADRASLEAVLDGIDDLTGIVHAAGVGDNGVISALTPERIDAVLGPKADAAWHLHELTRDRDLRVFAMFSSAGGMVLAAGQGNYAAANVFLDALATHRRANGLPATALAYGLWTGAGMGQYLADADLARMKRQGLPALTVEDGLALFDAGIDSGQGAVAALHIDPAALAGRSDEIPALLRGLVRPARRKAARAGAADVSELSRKLAGKEPHERAKILLELVRNQVAATLGHSTADAIEPDRAFSELGFDSLSAVELRNELNNLTGLRLPATLVFDYPTARSVASYVDEQFTGSDDDVRQTVAVQADADDPIVIVSMACRYPGGVTSPEDLWQLVVDGRDVIGEFPNDRGWNVGSVYDPEPGKPGKTYANEGGFLYDAGDFDADLFGVAPNEALYLDPQQRLLLEASWEVFERAGIDPTSLKGTRTGVFAGLMYHDYAQGTDAAATSGGSLVSGRVSYTLGLEGPSVTVDTACSSSLVALHLAAQAVRSGECPMALAGGVAVMGSPDMFIEFSRQRGLAPDGRCKSFAGTADGAAWSEGVGVLLVERLSDARRNGHPVLAVLKGIAVNQDGASNGMTAPNGPSQRRVIQQALANAGLSYADVDLLEAHGTGTKLGDPIEAQALLATYGQDRPEGRPLWLGSIKSNMGHPQAAAGVAGIIKVVHAIRAGVLPKTLHIDEPTPHVDWTEGDVELLTEAREWPEKNGPRRAGVSSFGLSGTNVHVIIEAAPEEKTKTVEVVPPPVVPVVVTGKSAAAVQAQAARLASHVDDASVLDLGYSSLTSRAVLDHRAVVVAADREGLLTGLTGISAGNGVHGHARASGSTAFLFTGQGAQRIGMGRELHAAYPAFATAFDEAIAELDKHLDRPLRDVVWGDDAELLAQTQYTQTSLFAIEVALYRLVESWGVKPDYLAGHSIGEIAAAHVAGVLSLADAAKLVAARGRLMQALPSGGAMIAIQATEEEVRPHLTDRVDIAAVNGPQAVVVSGDADAAQAVADRFPDRKSTRLKVSHAFHSVLMEPMLDEFRAIVSELTYALPEIPIVSGELADVTTPVYWVNHVRDAVRFADSVRFLESQGVTRFLELGPDAILAGMAQQSTETALIVPILRRNRDEATTAVTAIGQLWTSGVHVAWDKYFAGTGAKRVDLPTYAFQHQRFWVVGDQSGGDPTSFGLAVADHPLLGAAVPLAGSDGLVLSGRLSLDTHGWIADHDILGSVLLPGTGFVELAIQAGDQVGCDVIEELTLQAPLVMPEGAPVSVQVVIGDPDETGRRTIGIYSRTGDDPWLQHADGLLGTGAGGAAADLTQWPPAGAETADVSDVYDVLLGRGYGYGPVFQGLKKAWTVGDDIYAEIELPEEAHGDAARYGIHPALLDASMHALSVSGGGEDGKPALPFSWGGVRLHAVGAKALRVRLTWPDDNAVAIHVADASGAPVLSVDALTLRAISAEQLGGSADDDLLAVEWKPVTTAAGLPSWTAWGEGTDEHVVFDCVTAGAGVLADVRTLTHQVLDVVQRFLADDAHAGSTLVVVTHGGVSVAGEDVDPVQVPVWGLLRSAQAENPGRFVLADVDGFPEAIAVAIASGEPEVAVRDGIAHAPRLAPVPAVEDTLVWDPDGAVLITGGTGGLGAVIARHLVADRGVRHLVLTSRRGLDADGAPELAEELTGLGATVSIVACDVSDRDAVAALLASIEQPLFGVVHAAGVGDNGLITALTPERIDAVLGPKADAAWHLHELAGDVRVFAMFASAGGMVLAAGQGNYAAANTFLEGLALHRAAQGRPATSLAYGLWTGAGLGQYLGDADLQRMRRQGLPALEPAEGVALFDAGVGSGRAALVPLKVDKAALRARTDEIPALLRGLAPAVRRRSVVAAVDAESLWQKLSGASEAEQEQALRTLVLEQAATLLGHADATAVDPERDFLESGFDSLSAMELRNGLMAATGLRLPPMVVFDNKNPAELARVLRAELASNRPRSAPAEDKSAETLRALFHGAITSGKVSQGFELLRAVAAIRPAFESADDLEALPRGVNLADGPASPRLICLATPMATGGVHQHARLVSHLQGTRKIVGLPVPGFLNGELLPASPEAALKVLAASVLEAAEGEPFVLLGYSSGGTLAYSTAGYLEQSLGVRAAGVVLLDTFQVHDGGGEGVPMDDLAMGLFEKEAAFGTFDTARLSGMGRWVELVPALPSPKVAAPVLFVQCTQSFAGGSIVDLPPAARAAAWEPEHTTREVRANHFTIVEDDAEKTAQLIDEWLRTDTHEGS</sequence>
<dbReference type="Pfam" id="PF14765">
    <property type="entry name" value="PS-DH"/>
    <property type="match status" value="2"/>
</dbReference>
<dbReference type="InterPro" id="IPR020802">
    <property type="entry name" value="TesA-like"/>
</dbReference>
<feature type="active site" description="Proton donor; for dehydratase activity" evidence="12">
    <location>
        <position position="2733"/>
    </location>
</feature>
<comment type="function">
    <text evidence="8">Involved in the biosynthesis of antibiotic erythromycin via the biosynthesis of its aglycone precursor, 6-deoxyerythronolide B (6-dEB).</text>
</comment>
<feature type="region of interest" description="N-terminal hotdog fold" evidence="12">
    <location>
        <begin position="2539"/>
        <end position="2660"/>
    </location>
</feature>
<dbReference type="SUPFAM" id="SSF52151">
    <property type="entry name" value="FabD/lysophospholipase-like"/>
    <property type="match status" value="2"/>
</dbReference>
<keyword evidence="17" id="KW-1185">Reference proteome</keyword>
<feature type="domain" description="PKS/mFAS DH" evidence="15">
    <location>
        <begin position="2539"/>
        <end position="2810"/>
    </location>
</feature>
<dbReference type="SMART" id="SM00827">
    <property type="entry name" value="PKS_AT"/>
    <property type="match status" value="2"/>
</dbReference>
<keyword evidence="6" id="KW-0012">Acyltransferase</keyword>
<evidence type="ECO:0000256" key="12">
    <source>
        <dbReference type="PROSITE-ProRule" id="PRU01363"/>
    </source>
</evidence>
<dbReference type="SMART" id="SM00825">
    <property type="entry name" value="PKS_KS"/>
    <property type="match status" value="2"/>
</dbReference>
<evidence type="ECO:0000313" key="17">
    <source>
        <dbReference type="Proteomes" id="UP000295444"/>
    </source>
</evidence>
<comment type="pathway">
    <text evidence="9">Antibiotic biosynthesis; erythromycin biosynthesis.</text>
</comment>
<dbReference type="InterPro" id="IPR020806">
    <property type="entry name" value="PKS_PP-bd"/>
</dbReference>
<gene>
    <name evidence="16" type="ORF">EV186_101335</name>
</gene>
<keyword evidence="5" id="KW-0511">Multifunctional enzyme</keyword>
<dbReference type="InterPro" id="IPR009081">
    <property type="entry name" value="PP-bd_ACP"/>
</dbReference>
<dbReference type="CDD" id="cd08956">
    <property type="entry name" value="KR_3_FAS_SDR_x"/>
    <property type="match status" value="2"/>
</dbReference>
<dbReference type="InterPro" id="IPR014030">
    <property type="entry name" value="Ketoacyl_synth_N"/>
</dbReference>
<evidence type="ECO:0000259" key="14">
    <source>
        <dbReference type="PROSITE" id="PS52004"/>
    </source>
</evidence>
<dbReference type="Gene3D" id="3.10.129.110">
    <property type="entry name" value="Polyketide synthase dehydratase"/>
    <property type="match status" value="2"/>
</dbReference>
<dbReference type="InterPro" id="IPR049552">
    <property type="entry name" value="PKS_DH_N"/>
</dbReference>
<dbReference type="GO" id="GO:0006633">
    <property type="term" value="P:fatty acid biosynthetic process"/>
    <property type="evidence" value="ECO:0007669"/>
    <property type="project" value="InterPro"/>
</dbReference>
<dbReference type="Pfam" id="PF00975">
    <property type="entry name" value="Thioesterase"/>
    <property type="match status" value="1"/>
</dbReference>
<dbReference type="Pfam" id="PF00550">
    <property type="entry name" value="PP-binding"/>
    <property type="match status" value="2"/>
</dbReference>
<dbReference type="Gene3D" id="3.40.50.1820">
    <property type="entry name" value="alpha/beta hydrolase"/>
    <property type="match status" value="1"/>
</dbReference>
<dbReference type="Proteomes" id="UP000295444">
    <property type="component" value="Unassembled WGS sequence"/>
</dbReference>
<dbReference type="InterPro" id="IPR013968">
    <property type="entry name" value="PKS_KR"/>
</dbReference>
<dbReference type="PROSITE" id="PS52004">
    <property type="entry name" value="KS3_2"/>
    <property type="match status" value="2"/>
</dbReference>
<dbReference type="InterPro" id="IPR029058">
    <property type="entry name" value="AB_hydrolase_fold"/>
</dbReference>
<evidence type="ECO:0000256" key="4">
    <source>
        <dbReference type="ARBA" id="ARBA00022737"/>
    </source>
</evidence>
<dbReference type="InterPro" id="IPR006162">
    <property type="entry name" value="Ppantetheine_attach_site"/>
</dbReference>
<feature type="domain" description="Ketosynthase family 3 (KS3)" evidence="14">
    <location>
        <begin position="34"/>
        <end position="446"/>
    </location>
</feature>
<evidence type="ECO:0000256" key="6">
    <source>
        <dbReference type="ARBA" id="ARBA00023315"/>
    </source>
</evidence>
<dbReference type="SUPFAM" id="SSF51735">
    <property type="entry name" value="NAD(P)-binding Rossmann-fold domains"/>
    <property type="match status" value="4"/>
</dbReference>
<dbReference type="InterPro" id="IPR016035">
    <property type="entry name" value="Acyl_Trfase/lysoPLipase"/>
</dbReference>
<dbReference type="PROSITE" id="PS52019">
    <property type="entry name" value="PKS_MFAS_DH"/>
    <property type="match status" value="2"/>
</dbReference>
<accession>A0A4R6SJZ6</accession>
<comment type="caution">
    <text evidence="16">The sequence shown here is derived from an EMBL/GenBank/DDBJ whole genome shotgun (WGS) entry which is preliminary data.</text>
</comment>
<dbReference type="Pfam" id="PF02801">
    <property type="entry name" value="Ketoacyl-synt_C"/>
    <property type="match status" value="2"/>
</dbReference>
<proteinExistence type="predicted"/>
<dbReference type="Gene3D" id="3.40.50.720">
    <property type="entry name" value="NAD(P)-binding Rossmann-like Domain"/>
    <property type="match status" value="2"/>
</dbReference>
<dbReference type="PROSITE" id="PS00606">
    <property type="entry name" value="KS3_1"/>
    <property type="match status" value="2"/>
</dbReference>
<dbReference type="SUPFAM" id="SSF53901">
    <property type="entry name" value="Thiolase-like"/>
    <property type="match status" value="2"/>
</dbReference>
<dbReference type="Gene3D" id="3.40.47.10">
    <property type="match status" value="2"/>
</dbReference>
<dbReference type="InterPro" id="IPR036736">
    <property type="entry name" value="ACP-like_sf"/>
</dbReference>
<protein>
    <recommendedName>
        <fullName evidence="11">6-deoxyerythronolide-B synthase</fullName>
        <ecNumber evidence="11">2.3.1.94</ecNumber>
    </recommendedName>
</protein>
<dbReference type="Pfam" id="PF00698">
    <property type="entry name" value="Acyl_transf_1"/>
    <property type="match status" value="2"/>
</dbReference>
<dbReference type="InterPro" id="IPR049551">
    <property type="entry name" value="PKS_DH_C"/>
</dbReference>
<dbReference type="GO" id="GO:0031177">
    <property type="term" value="F:phosphopantetheine binding"/>
    <property type="evidence" value="ECO:0007669"/>
    <property type="project" value="InterPro"/>
</dbReference>
<dbReference type="InterPro" id="IPR032821">
    <property type="entry name" value="PKS_assoc"/>
</dbReference>
<keyword evidence="3 16" id="KW-0808">Transferase</keyword>
<feature type="domain" description="Carrier" evidence="13">
    <location>
        <begin position="1581"/>
        <end position="1656"/>
    </location>
</feature>
<dbReference type="InterPro" id="IPR036291">
    <property type="entry name" value="NAD(P)-bd_dom_sf"/>
</dbReference>
<keyword evidence="2" id="KW-0597">Phosphoprotein</keyword>
<comment type="subunit">
    <text evidence="10">Homodimer. Erythronolide synthase is composed of EryAI, EryAII and EryAIII multimodular (2 modules) polypeptides each coding for a functional synthase subunit which participates in 2 of the six FAS-like elongation steps required for formation of the polyketide. Module 1, 2, 3, 4, 5, and 6 participating in biosynthesis steps 1, 2, 3, 4, 5, and 6, respectively.</text>
</comment>
<feature type="domain" description="Carrier" evidence="13">
    <location>
        <begin position="3247"/>
        <end position="3322"/>
    </location>
</feature>
<organism evidence="16 17">
    <name type="scientific">Labedaea rhizosphaerae</name>
    <dbReference type="NCBI Taxonomy" id="598644"/>
    <lineage>
        <taxon>Bacteria</taxon>
        <taxon>Bacillati</taxon>
        <taxon>Actinomycetota</taxon>
        <taxon>Actinomycetes</taxon>
        <taxon>Pseudonocardiales</taxon>
        <taxon>Pseudonocardiaceae</taxon>
        <taxon>Labedaea</taxon>
    </lineage>
</organism>
<evidence type="ECO:0000259" key="13">
    <source>
        <dbReference type="PROSITE" id="PS50075"/>
    </source>
</evidence>
<dbReference type="InterPro" id="IPR020841">
    <property type="entry name" value="PKS_Beta-ketoAc_synthase_dom"/>
</dbReference>
<comment type="catalytic activity">
    <reaction evidence="7">
        <text>6 (S)-methylmalonyl-CoA + propanoyl-CoA + 6 NADPH + 12 H(+) = 6-deoxyerythronolide B + 6 CO2 + 6 NADP(+) + 7 CoA + H2O</text>
        <dbReference type="Rhea" id="RHEA:23068"/>
        <dbReference type="ChEBI" id="CHEBI:15377"/>
        <dbReference type="ChEBI" id="CHEBI:15378"/>
        <dbReference type="ChEBI" id="CHEBI:16089"/>
        <dbReference type="ChEBI" id="CHEBI:16526"/>
        <dbReference type="ChEBI" id="CHEBI:57287"/>
        <dbReference type="ChEBI" id="CHEBI:57327"/>
        <dbReference type="ChEBI" id="CHEBI:57392"/>
        <dbReference type="ChEBI" id="CHEBI:57783"/>
        <dbReference type="ChEBI" id="CHEBI:58349"/>
        <dbReference type="EC" id="2.3.1.94"/>
    </reaction>
</comment>
<dbReference type="InterPro" id="IPR050091">
    <property type="entry name" value="PKS_NRPS_Biosynth_Enz"/>
</dbReference>
<dbReference type="FunFam" id="3.40.366.10:FF:000002">
    <property type="entry name" value="Probable polyketide synthase 2"/>
    <property type="match status" value="1"/>
</dbReference>
<dbReference type="PROSITE" id="PS50075">
    <property type="entry name" value="CARRIER"/>
    <property type="match status" value="2"/>
</dbReference>
<dbReference type="InterPro" id="IPR001227">
    <property type="entry name" value="Ac_transferase_dom_sf"/>
</dbReference>
<evidence type="ECO:0000256" key="3">
    <source>
        <dbReference type="ARBA" id="ARBA00022679"/>
    </source>
</evidence>
<dbReference type="SUPFAM" id="SSF55048">
    <property type="entry name" value="Probable ACP-binding domain of malonyl-CoA ACP transacylase"/>
    <property type="match status" value="2"/>
</dbReference>
<feature type="region of interest" description="C-terminal hotdog fold" evidence="12">
    <location>
        <begin position="1021"/>
        <end position="1160"/>
    </location>
</feature>
<dbReference type="FunFam" id="1.10.1200.10:FF:000007">
    <property type="entry name" value="Probable polyketide synthase pks17"/>
    <property type="match status" value="1"/>
</dbReference>
<dbReference type="CDD" id="cd00833">
    <property type="entry name" value="PKS"/>
    <property type="match status" value="2"/>
</dbReference>
<dbReference type="Pfam" id="PF08659">
    <property type="entry name" value="KR"/>
    <property type="match status" value="2"/>
</dbReference>
<dbReference type="GO" id="GO:0033068">
    <property type="term" value="P:macrolide biosynthetic process"/>
    <property type="evidence" value="ECO:0007669"/>
    <property type="project" value="UniProtKB-ARBA"/>
</dbReference>
<dbReference type="GO" id="GO:0004312">
    <property type="term" value="F:fatty acid synthase activity"/>
    <property type="evidence" value="ECO:0007669"/>
    <property type="project" value="TreeGrafter"/>
</dbReference>
<dbReference type="SMART" id="SM00823">
    <property type="entry name" value="PKS_PP"/>
    <property type="match status" value="2"/>
</dbReference>
<feature type="region of interest" description="N-terminal hotdog fold" evidence="12">
    <location>
        <begin position="887"/>
        <end position="1010"/>
    </location>
</feature>
<dbReference type="GO" id="GO:0047879">
    <property type="term" value="F:erythronolide synthase activity"/>
    <property type="evidence" value="ECO:0007669"/>
    <property type="project" value="UniProtKB-EC"/>
</dbReference>
<keyword evidence="1" id="KW-0596">Phosphopantetheine</keyword>
<dbReference type="InterPro" id="IPR014031">
    <property type="entry name" value="Ketoacyl_synth_C"/>
</dbReference>
<dbReference type="PANTHER" id="PTHR43775">
    <property type="entry name" value="FATTY ACID SYNTHASE"/>
    <property type="match status" value="1"/>
</dbReference>
<dbReference type="InterPro" id="IPR014043">
    <property type="entry name" value="Acyl_transferase_dom"/>
</dbReference>
<dbReference type="FunFam" id="3.40.47.10:FF:000019">
    <property type="entry name" value="Polyketide synthase type I"/>
    <property type="match status" value="2"/>
</dbReference>
<feature type="region of interest" description="C-terminal hotdog fold" evidence="12">
    <location>
        <begin position="2672"/>
        <end position="2810"/>
    </location>
</feature>
<dbReference type="PANTHER" id="PTHR43775:SF51">
    <property type="entry name" value="INACTIVE PHENOLPHTHIOCEROL SYNTHESIS POLYKETIDE SYNTHASE TYPE I PKS1-RELATED"/>
    <property type="match status" value="1"/>
</dbReference>
<dbReference type="InterPro" id="IPR020807">
    <property type="entry name" value="PKS_DH"/>
</dbReference>
<dbReference type="Gene3D" id="3.40.366.10">
    <property type="entry name" value="Malonyl-Coenzyme A Acyl Carrier Protein, domain 2"/>
    <property type="match status" value="2"/>
</dbReference>
<dbReference type="InterPro" id="IPR018201">
    <property type="entry name" value="Ketoacyl_synth_AS"/>
</dbReference>
<dbReference type="EMBL" id="SNXZ01000001">
    <property type="protein sequence ID" value="TDQ04389.1"/>
    <property type="molecule type" value="Genomic_DNA"/>
</dbReference>
<feature type="active site" description="Proton acceptor; for dehydratase activity" evidence="12">
    <location>
        <position position="919"/>
    </location>
</feature>
<reference evidence="16 17" key="1">
    <citation type="submission" date="2019-03" db="EMBL/GenBank/DDBJ databases">
        <title>Genomic Encyclopedia of Type Strains, Phase IV (KMG-IV): sequencing the most valuable type-strain genomes for metagenomic binning, comparative biology and taxonomic classification.</title>
        <authorList>
            <person name="Goeker M."/>
        </authorList>
    </citation>
    <scope>NUCLEOTIDE SEQUENCE [LARGE SCALE GENOMIC DNA]</scope>
    <source>
        <strain evidence="16 17">DSM 45361</strain>
    </source>
</reference>
<dbReference type="InterPro" id="IPR016036">
    <property type="entry name" value="Malonyl_transacylase_ACP-bd"/>
</dbReference>
<dbReference type="SMART" id="SM00824">
    <property type="entry name" value="PKS_TE"/>
    <property type="match status" value="1"/>
</dbReference>
<feature type="active site" description="Proton donor; for dehydratase activity" evidence="12">
    <location>
        <position position="1082"/>
    </location>
</feature>
<name>A0A4R6SJZ6_LABRH</name>
<dbReference type="SUPFAM" id="SSF53474">
    <property type="entry name" value="alpha/beta-Hydrolases"/>
    <property type="match status" value="1"/>
</dbReference>
<dbReference type="InterPro" id="IPR016039">
    <property type="entry name" value="Thiolase-like"/>
</dbReference>
<dbReference type="SMART" id="SM00826">
    <property type="entry name" value="PKS_DH"/>
    <property type="match status" value="2"/>
</dbReference>
<dbReference type="GO" id="GO:0004315">
    <property type="term" value="F:3-oxoacyl-[acyl-carrier-protein] synthase activity"/>
    <property type="evidence" value="ECO:0007669"/>
    <property type="project" value="InterPro"/>
</dbReference>
<evidence type="ECO:0000256" key="5">
    <source>
        <dbReference type="ARBA" id="ARBA00023268"/>
    </source>
</evidence>
<evidence type="ECO:0000256" key="1">
    <source>
        <dbReference type="ARBA" id="ARBA00022450"/>
    </source>
</evidence>
<keyword evidence="4" id="KW-0677">Repeat</keyword>
<feature type="active site" description="Proton acceptor; for dehydratase activity" evidence="12">
    <location>
        <position position="2571"/>
    </location>
</feature>
<evidence type="ECO:0000313" key="16">
    <source>
        <dbReference type="EMBL" id="TDQ04389.1"/>
    </source>
</evidence>